<evidence type="ECO:0000313" key="2">
    <source>
        <dbReference type="Proteomes" id="UP001491088"/>
    </source>
</evidence>
<organism evidence="1 2">
    <name type="scientific">Polaribacter marinaquae</name>
    <dbReference type="NCBI Taxonomy" id="1642819"/>
    <lineage>
        <taxon>Bacteria</taxon>
        <taxon>Pseudomonadati</taxon>
        <taxon>Bacteroidota</taxon>
        <taxon>Flavobacteriia</taxon>
        <taxon>Flavobacteriales</taxon>
        <taxon>Flavobacteriaceae</taxon>
    </lineage>
</organism>
<dbReference type="EMBL" id="CP150496">
    <property type="protein sequence ID" value="WYW56164.1"/>
    <property type="molecule type" value="Genomic_DNA"/>
</dbReference>
<protein>
    <recommendedName>
        <fullName evidence="3">Lipocalin-like domain-containing protein</fullName>
    </recommendedName>
</protein>
<dbReference type="Proteomes" id="UP001491088">
    <property type="component" value="Chromosome"/>
</dbReference>
<sequence>MKKIYVFLYIFTTLLLFNCSKENNEIDFKYTAADLKKINDDSSKTWTVNQFYLNFANDVLSEFNDCYVDDTFTFYHDKEQVEATLGNTSCFYQNPTEQYATFTLNFYEETGKIFLNVSRGESLENNFKTRLFILQLKELSETKMIFATGDAPNNYGKTIVFTAN</sequence>
<accession>A0ABZ2TW31</accession>
<reference evidence="1 2" key="1">
    <citation type="submission" date="2024-03" db="EMBL/GenBank/DDBJ databases">
        <authorList>
            <person name="Cao K."/>
        </authorList>
    </citation>
    <scope>NUCLEOTIDE SEQUENCE [LARGE SCALE GENOMIC DNA]</scope>
    <source>
        <strain evidence="1 2">MCCC 1K00696</strain>
    </source>
</reference>
<evidence type="ECO:0008006" key="3">
    <source>
        <dbReference type="Google" id="ProtNLM"/>
    </source>
</evidence>
<dbReference type="RefSeq" id="WP_340934031.1">
    <property type="nucleotide sequence ID" value="NZ_CP150496.1"/>
</dbReference>
<evidence type="ECO:0000313" key="1">
    <source>
        <dbReference type="EMBL" id="WYW56164.1"/>
    </source>
</evidence>
<gene>
    <name evidence="1" type="ORF">WG950_02655</name>
</gene>
<name>A0ABZ2TW31_9FLAO</name>
<proteinExistence type="predicted"/>
<keyword evidence="2" id="KW-1185">Reference proteome</keyword>